<dbReference type="Pfam" id="PF02586">
    <property type="entry name" value="SRAP"/>
    <property type="match status" value="1"/>
</dbReference>
<dbReference type="GO" id="GO:0016829">
    <property type="term" value="F:lyase activity"/>
    <property type="evidence" value="ECO:0007669"/>
    <property type="project" value="UniProtKB-KW"/>
</dbReference>
<evidence type="ECO:0000256" key="4">
    <source>
        <dbReference type="ARBA" id="ARBA00022801"/>
    </source>
</evidence>
<gene>
    <name evidence="9" type="ORF">JF259_13760</name>
</gene>
<evidence type="ECO:0000256" key="5">
    <source>
        <dbReference type="ARBA" id="ARBA00023124"/>
    </source>
</evidence>
<evidence type="ECO:0000256" key="1">
    <source>
        <dbReference type="ARBA" id="ARBA00008136"/>
    </source>
</evidence>
<dbReference type="Gene3D" id="3.90.1680.10">
    <property type="entry name" value="SOS response associated peptidase-like"/>
    <property type="match status" value="1"/>
</dbReference>
<protein>
    <recommendedName>
        <fullName evidence="8">Abasic site processing protein</fullName>
        <ecNumber evidence="8">3.4.-.-</ecNumber>
    </recommendedName>
</protein>
<keyword evidence="6" id="KW-0238">DNA-binding</keyword>
<dbReference type="PANTHER" id="PTHR13604">
    <property type="entry name" value="DC12-RELATED"/>
    <property type="match status" value="1"/>
</dbReference>
<dbReference type="GO" id="GO:0106300">
    <property type="term" value="P:protein-DNA covalent cross-linking repair"/>
    <property type="evidence" value="ECO:0007669"/>
    <property type="project" value="InterPro"/>
</dbReference>
<dbReference type="EMBL" id="JAELVQ010000020">
    <property type="protein sequence ID" value="MBJ6369156.1"/>
    <property type="molecule type" value="Genomic_DNA"/>
</dbReference>
<dbReference type="PANTHER" id="PTHR13604:SF0">
    <property type="entry name" value="ABASIC SITE PROCESSING PROTEIN HMCES"/>
    <property type="match status" value="1"/>
</dbReference>
<keyword evidence="7" id="KW-0456">Lyase</keyword>
<keyword evidence="3" id="KW-0227">DNA damage</keyword>
<dbReference type="GO" id="GO:0003697">
    <property type="term" value="F:single-stranded DNA binding"/>
    <property type="evidence" value="ECO:0007669"/>
    <property type="project" value="InterPro"/>
</dbReference>
<dbReference type="AlphaFoldDB" id="A0A8J7LU34"/>
<evidence type="ECO:0000256" key="3">
    <source>
        <dbReference type="ARBA" id="ARBA00022763"/>
    </source>
</evidence>
<keyword evidence="4 8" id="KW-0378">Hydrolase</keyword>
<accession>A0A8J7LU34</accession>
<keyword evidence="2 8" id="KW-0645">Protease</keyword>
<dbReference type="GO" id="GO:0008233">
    <property type="term" value="F:peptidase activity"/>
    <property type="evidence" value="ECO:0007669"/>
    <property type="project" value="UniProtKB-KW"/>
</dbReference>
<dbReference type="SUPFAM" id="SSF143081">
    <property type="entry name" value="BB1717-like"/>
    <property type="match status" value="1"/>
</dbReference>
<keyword evidence="5" id="KW-0190">Covalent protein-DNA linkage</keyword>
<dbReference type="RefSeq" id="WP_199115980.1">
    <property type="nucleotide sequence ID" value="NZ_JAELVQ010000020.1"/>
</dbReference>
<evidence type="ECO:0000256" key="7">
    <source>
        <dbReference type="ARBA" id="ARBA00023239"/>
    </source>
</evidence>
<evidence type="ECO:0000256" key="2">
    <source>
        <dbReference type="ARBA" id="ARBA00022670"/>
    </source>
</evidence>
<dbReference type="InterPro" id="IPR036590">
    <property type="entry name" value="SRAP-like"/>
</dbReference>
<proteinExistence type="inferred from homology"/>
<organism evidence="9 10">
    <name type="scientific">Snuella sedimenti</name>
    <dbReference type="NCBI Taxonomy" id="2798802"/>
    <lineage>
        <taxon>Bacteria</taxon>
        <taxon>Pseudomonadati</taxon>
        <taxon>Bacteroidota</taxon>
        <taxon>Flavobacteriia</taxon>
        <taxon>Flavobacteriales</taxon>
        <taxon>Flavobacteriaceae</taxon>
        <taxon>Snuella</taxon>
    </lineage>
</organism>
<evidence type="ECO:0000313" key="9">
    <source>
        <dbReference type="EMBL" id="MBJ6369156.1"/>
    </source>
</evidence>
<keyword evidence="10" id="KW-1185">Reference proteome</keyword>
<evidence type="ECO:0000256" key="6">
    <source>
        <dbReference type="ARBA" id="ARBA00023125"/>
    </source>
</evidence>
<evidence type="ECO:0000313" key="10">
    <source>
        <dbReference type="Proteomes" id="UP000610931"/>
    </source>
</evidence>
<evidence type="ECO:0000256" key="8">
    <source>
        <dbReference type="RuleBase" id="RU364100"/>
    </source>
</evidence>
<dbReference type="EC" id="3.4.-.-" evidence="8"/>
<comment type="caution">
    <text evidence="9">The sequence shown here is derived from an EMBL/GenBank/DDBJ whole genome shotgun (WGS) entry which is preliminary data.</text>
</comment>
<dbReference type="InterPro" id="IPR003738">
    <property type="entry name" value="SRAP"/>
</dbReference>
<sequence length="243" mass="28218">MCYATSLRKKREEIEQRLLNKIGATFEDPLDYDPYYHLNGFTHGNLYIIKMDEPESIYPAKWGLVPDWGTHDPEAFWKKSNTLNATSEHIFERASYKDSAEDKRCLVLADGFFEPHHENGVSIPYFCFQPSNEHPEGDLFLFAGLYNELDDAQFTATILTLEANPFFAEIHNKRKRMPLVLADHFYEDWLDDGLNQPQLNELMATGFSDRPFRAHPVTRDLYKKGVDTNKPEFIAPLDKDTLF</sequence>
<dbReference type="GO" id="GO:0006508">
    <property type="term" value="P:proteolysis"/>
    <property type="evidence" value="ECO:0007669"/>
    <property type="project" value="UniProtKB-KW"/>
</dbReference>
<dbReference type="Proteomes" id="UP000610931">
    <property type="component" value="Unassembled WGS sequence"/>
</dbReference>
<comment type="similarity">
    <text evidence="1 8">Belongs to the SOS response-associated peptidase family.</text>
</comment>
<name>A0A8J7LU34_9FLAO</name>
<reference evidence="9" key="1">
    <citation type="submission" date="2020-12" db="EMBL/GenBank/DDBJ databases">
        <title>Snuella sp. nov., isolated from sediment in Incheon.</title>
        <authorList>
            <person name="Kim W."/>
        </authorList>
    </citation>
    <scope>NUCLEOTIDE SEQUENCE</scope>
    <source>
        <strain evidence="9">CAU 1569</strain>
    </source>
</reference>